<evidence type="ECO:0000313" key="3">
    <source>
        <dbReference type="EMBL" id="KAA9004001.1"/>
    </source>
</evidence>
<keyword evidence="1" id="KW-0472">Membrane</keyword>
<gene>
    <name evidence="3" type="ORF">F4V43_11370</name>
</gene>
<sequence>MKTCSGCGQQLPEESVFCNKCGTQMAPTQKEQSFSSGNKRGKTSTVMKKYKFMFAAAGIIIVAAAVVGLIRYNANQSNYRDKIESAQYNVEQGNFDDAYTDIMDLSPKSKDKELFERIQLVKFAELYSPMDYQLYEEANYESILNRLLDGIAYCRNSMDRANELGVGEDLQTVQMQLAAELDEYYGINENEIEQLASMNETVRADTITELAQQAKPRIKDAIQEDLNP</sequence>
<reference evidence="3 4" key="1">
    <citation type="submission" date="2019-09" db="EMBL/GenBank/DDBJ databases">
        <title>Bacillus ochoae sp. nov., Paenibacillus whitsoniae sp. nov., Paenibacillus spiritus sp. nov. Isolated from the Mars Exploration Rover during spacecraft assembly.</title>
        <authorList>
            <person name="Seuylemezian A."/>
            <person name="Vaishampayan P."/>
        </authorList>
    </citation>
    <scope>NUCLEOTIDE SEQUENCE [LARGE SCALE GENOMIC DNA]</scope>
    <source>
        <strain evidence="3 4">MER_111</strain>
    </source>
</reference>
<keyword evidence="1" id="KW-1133">Transmembrane helix</keyword>
<feature type="transmembrane region" description="Helical" evidence="1">
    <location>
        <begin position="52"/>
        <end position="72"/>
    </location>
</feature>
<dbReference type="OrthoDB" id="2965787at2"/>
<evidence type="ECO:0000313" key="4">
    <source>
        <dbReference type="Proteomes" id="UP000367750"/>
    </source>
</evidence>
<evidence type="ECO:0000256" key="1">
    <source>
        <dbReference type="SAM" id="Phobius"/>
    </source>
</evidence>
<comment type="caution">
    <text evidence="3">The sequence shown here is derived from an EMBL/GenBank/DDBJ whole genome shotgun (WGS) entry which is preliminary data.</text>
</comment>
<proteinExistence type="predicted"/>
<dbReference type="InterPro" id="IPR026870">
    <property type="entry name" value="Zinc_ribbon_dom"/>
</dbReference>
<protein>
    <submittedName>
        <fullName evidence="3">Zinc ribbon domain-containing protein</fullName>
    </submittedName>
</protein>
<dbReference type="AlphaFoldDB" id="A0A5J5G8S8"/>
<organism evidence="3 4">
    <name type="scientific">Paenibacillus spiritus</name>
    <dbReference type="NCBI Taxonomy" id="2496557"/>
    <lineage>
        <taxon>Bacteria</taxon>
        <taxon>Bacillati</taxon>
        <taxon>Bacillota</taxon>
        <taxon>Bacilli</taxon>
        <taxon>Bacillales</taxon>
        <taxon>Paenibacillaceae</taxon>
        <taxon>Paenibacillus</taxon>
    </lineage>
</organism>
<name>A0A5J5G8S8_9BACL</name>
<dbReference type="Pfam" id="PF13240">
    <property type="entry name" value="Zn_Ribbon_1"/>
    <property type="match status" value="1"/>
</dbReference>
<keyword evidence="4" id="KW-1185">Reference proteome</keyword>
<dbReference type="RefSeq" id="WP_150458356.1">
    <property type="nucleotide sequence ID" value="NZ_VYKK01000015.1"/>
</dbReference>
<evidence type="ECO:0000259" key="2">
    <source>
        <dbReference type="Pfam" id="PF13240"/>
    </source>
</evidence>
<dbReference type="EMBL" id="VYKK01000015">
    <property type="protein sequence ID" value="KAA9004001.1"/>
    <property type="molecule type" value="Genomic_DNA"/>
</dbReference>
<accession>A0A5J5G8S8</accession>
<dbReference type="Proteomes" id="UP000367750">
    <property type="component" value="Unassembled WGS sequence"/>
</dbReference>
<feature type="domain" description="Zinc-ribbon" evidence="2">
    <location>
        <begin position="4"/>
        <end position="24"/>
    </location>
</feature>
<keyword evidence="1" id="KW-0812">Transmembrane</keyword>